<evidence type="ECO:0000259" key="13">
    <source>
        <dbReference type="PROSITE" id="PS51918"/>
    </source>
</evidence>
<dbReference type="CDD" id="cd01335">
    <property type="entry name" value="Radical_SAM"/>
    <property type="match status" value="1"/>
</dbReference>
<dbReference type="InterPro" id="IPR007197">
    <property type="entry name" value="rSAM"/>
</dbReference>
<keyword evidence="10 12" id="KW-0456">Lyase</keyword>
<feature type="binding site" evidence="12">
    <location>
        <position position="118"/>
    </location>
    <ligand>
        <name>S-adenosyl-L-methionine</name>
        <dbReference type="ChEBI" id="CHEBI:59789"/>
    </ligand>
</feature>
<accession>A0A6V8SHP7</accession>
<feature type="binding site" evidence="12">
    <location>
        <position position="24"/>
    </location>
    <ligand>
        <name>[4Fe-4S] cluster</name>
        <dbReference type="ChEBI" id="CHEBI:49883"/>
        <label>1</label>
        <note>4Fe-4S-S-AdoMet</note>
    </ligand>
</feature>
<feature type="binding site" evidence="12">
    <location>
        <begin position="255"/>
        <end position="257"/>
    </location>
    <ligand>
        <name>GTP</name>
        <dbReference type="ChEBI" id="CHEBI:37565"/>
    </ligand>
</feature>
<dbReference type="PROSITE" id="PS01305">
    <property type="entry name" value="MOAA_NIFB_PQQE"/>
    <property type="match status" value="1"/>
</dbReference>
<comment type="pathway">
    <text evidence="12">Cofactor biosynthesis; molybdopterin biosynthesis.</text>
</comment>
<feature type="binding site" evidence="12">
    <location>
        <position position="13"/>
    </location>
    <ligand>
        <name>GTP</name>
        <dbReference type="ChEBI" id="CHEBI:37565"/>
    </ligand>
</feature>
<dbReference type="InterPro" id="IPR013785">
    <property type="entry name" value="Aldolase_TIM"/>
</dbReference>
<dbReference type="Pfam" id="PF04055">
    <property type="entry name" value="Radical_SAM"/>
    <property type="match status" value="1"/>
</dbReference>
<feature type="domain" description="Radical SAM core" evidence="13">
    <location>
        <begin position="4"/>
        <end position="222"/>
    </location>
</feature>
<keyword evidence="2 12" id="KW-0004">4Fe-4S</keyword>
<dbReference type="GO" id="GO:0061798">
    <property type="term" value="F:GTP 3',8'-cyclase activity"/>
    <property type="evidence" value="ECO:0007669"/>
    <property type="project" value="UniProtKB-UniRule"/>
</dbReference>
<sequence>MIDSYGRNINYLRISVTDLCNLRCEYCMPKKGIKKACHDEILRFEEIEKIVKKFVSLGINKIRITGGEPLVRAGIITLIEKLSKLKGIEEIAMTTNGTLLKKYAKDLKEAGLTRVNISLDTLDDKKYREITKGGELKEVIEGIKEAQKVKLTPIKLNVVLIKDFNEDEIMDFVNLTKNEEFDVRFIELMPIGQVRHWSLDRYLSNENILKKVPELIEIESKDISSPAKYYRLSDGKGNVGLINPISCKFCSNCNRIRLTADGKLKTCLHSNHEIDIKGLIRDGQDITEIIYDIVKHKPKEHCLEAEEYIEREMTAIGG</sequence>
<protein>
    <recommendedName>
        <fullName evidence="1 12">GTP 3',8-cyclase</fullName>
        <ecNumber evidence="1 12">4.1.99.22</ecNumber>
    </recommendedName>
    <alternativeName>
        <fullName evidence="12">Molybdenum cofactor biosynthesis protein A</fullName>
    </alternativeName>
</protein>
<dbReference type="InterPro" id="IPR058240">
    <property type="entry name" value="rSAM_sf"/>
</dbReference>
<keyword evidence="8 12" id="KW-0342">GTP-binding</keyword>
<comment type="catalytic activity">
    <reaction evidence="11 12">
        <text>GTP + AH2 + S-adenosyl-L-methionine = (8S)-3',8-cyclo-7,8-dihydroguanosine 5'-triphosphate + 5'-deoxyadenosine + L-methionine + A + H(+)</text>
        <dbReference type="Rhea" id="RHEA:49576"/>
        <dbReference type="ChEBI" id="CHEBI:13193"/>
        <dbReference type="ChEBI" id="CHEBI:15378"/>
        <dbReference type="ChEBI" id="CHEBI:17319"/>
        <dbReference type="ChEBI" id="CHEBI:17499"/>
        <dbReference type="ChEBI" id="CHEBI:37565"/>
        <dbReference type="ChEBI" id="CHEBI:57844"/>
        <dbReference type="ChEBI" id="CHEBI:59789"/>
        <dbReference type="ChEBI" id="CHEBI:131766"/>
        <dbReference type="EC" id="4.1.99.22"/>
    </reaction>
</comment>
<evidence type="ECO:0000256" key="4">
    <source>
        <dbReference type="ARBA" id="ARBA00022723"/>
    </source>
</evidence>
<dbReference type="Pfam" id="PF06463">
    <property type="entry name" value="Mob_synth_C"/>
    <property type="match status" value="1"/>
</dbReference>
<comment type="function">
    <text evidence="12">Catalyzes the cyclization of GTP to (8S)-3',8-cyclo-7,8-dihydroguanosine 5'-triphosphate.</text>
</comment>
<evidence type="ECO:0000256" key="12">
    <source>
        <dbReference type="HAMAP-Rule" id="MF_01225"/>
    </source>
</evidence>
<dbReference type="GO" id="GO:0005525">
    <property type="term" value="F:GTP binding"/>
    <property type="evidence" value="ECO:0007669"/>
    <property type="project" value="UniProtKB-UniRule"/>
</dbReference>
<evidence type="ECO:0000313" key="15">
    <source>
        <dbReference type="Proteomes" id="UP000580568"/>
    </source>
</evidence>
<dbReference type="GO" id="GO:1904047">
    <property type="term" value="F:S-adenosyl-L-methionine binding"/>
    <property type="evidence" value="ECO:0007669"/>
    <property type="project" value="UniProtKB-UniRule"/>
</dbReference>
<dbReference type="AlphaFoldDB" id="A0A6V8SHP7"/>
<dbReference type="InterPro" id="IPR006638">
    <property type="entry name" value="Elp3/MiaA/NifB-like_rSAM"/>
</dbReference>
<keyword evidence="9 12" id="KW-0501">Molybdenum cofactor biosynthesis</keyword>
<dbReference type="CDD" id="cd21117">
    <property type="entry name" value="Twitch_MoaA"/>
    <property type="match status" value="1"/>
</dbReference>
<dbReference type="PROSITE" id="PS51918">
    <property type="entry name" value="RADICAL_SAM"/>
    <property type="match status" value="1"/>
</dbReference>
<keyword evidence="6 12" id="KW-0408">Iron</keyword>
<feature type="binding site" evidence="12">
    <location>
        <position position="94"/>
    </location>
    <ligand>
        <name>GTP</name>
        <dbReference type="ChEBI" id="CHEBI:37565"/>
    </ligand>
</feature>
<dbReference type="PANTHER" id="PTHR22960">
    <property type="entry name" value="MOLYBDOPTERIN COFACTOR SYNTHESIS PROTEIN A"/>
    <property type="match status" value="1"/>
</dbReference>
<organism evidence="14 15">
    <name type="scientific">Clostridium fungisolvens</name>
    <dbReference type="NCBI Taxonomy" id="1604897"/>
    <lineage>
        <taxon>Bacteria</taxon>
        <taxon>Bacillati</taxon>
        <taxon>Bacillota</taxon>
        <taxon>Clostridia</taxon>
        <taxon>Eubacteriales</taxon>
        <taxon>Clostridiaceae</taxon>
        <taxon>Clostridium</taxon>
    </lineage>
</organism>
<dbReference type="EMBL" id="BLZR01000001">
    <property type="protein sequence ID" value="GFP76025.1"/>
    <property type="molecule type" value="Genomic_DNA"/>
</dbReference>
<dbReference type="InterPro" id="IPR010505">
    <property type="entry name" value="MoaA_twitch"/>
</dbReference>
<dbReference type="GO" id="GO:0046872">
    <property type="term" value="F:metal ion binding"/>
    <property type="evidence" value="ECO:0007669"/>
    <property type="project" value="UniProtKB-KW"/>
</dbReference>
<keyword evidence="7 12" id="KW-0411">Iron-sulfur</keyword>
<evidence type="ECO:0000256" key="10">
    <source>
        <dbReference type="ARBA" id="ARBA00023239"/>
    </source>
</evidence>
<dbReference type="UniPathway" id="UPA00344"/>
<dbReference type="InterPro" id="IPR050105">
    <property type="entry name" value="MoCo_biosynth_MoaA/MoaC"/>
</dbReference>
<reference evidence="14 15" key="1">
    <citation type="submission" date="2020-07" db="EMBL/GenBank/DDBJ databases">
        <title>A new beta-1,3-glucan-decomposing anaerobic bacterium isolated from anoxic soil subjected to biological soil disinfestation.</title>
        <authorList>
            <person name="Ueki A."/>
            <person name="Tonouchi A."/>
        </authorList>
    </citation>
    <scope>NUCLEOTIDE SEQUENCE [LARGE SCALE GENOMIC DNA]</scope>
    <source>
        <strain evidence="14 15">TW1</strain>
    </source>
</reference>
<keyword evidence="5 12" id="KW-0547">Nucleotide-binding</keyword>
<feature type="binding site" evidence="12">
    <location>
        <position position="27"/>
    </location>
    <ligand>
        <name>[4Fe-4S] cluster</name>
        <dbReference type="ChEBI" id="CHEBI:49883"/>
        <label>1</label>
        <note>4Fe-4S-S-AdoMet</note>
    </ligand>
</feature>
<feature type="binding site" evidence="12">
    <location>
        <position position="250"/>
    </location>
    <ligand>
        <name>[4Fe-4S] cluster</name>
        <dbReference type="ChEBI" id="CHEBI:49883"/>
        <label>2</label>
        <note>4Fe-4S-substrate</note>
    </ligand>
</feature>
<evidence type="ECO:0000313" key="14">
    <source>
        <dbReference type="EMBL" id="GFP76025.1"/>
    </source>
</evidence>
<dbReference type="GO" id="GO:0061799">
    <property type="term" value="F:cyclic pyranopterin monophosphate synthase activity"/>
    <property type="evidence" value="ECO:0007669"/>
    <property type="project" value="TreeGrafter"/>
</dbReference>
<feature type="binding site" evidence="12">
    <location>
        <position position="20"/>
    </location>
    <ligand>
        <name>[4Fe-4S] cluster</name>
        <dbReference type="ChEBI" id="CHEBI:49883"/>
        <label>1</label>
        <note>4Fe-4S-S-AdoMet</note>
    </ligand>
</feature>
<evidence type="ECO:0000256" key="8">
    <source>
        <dbReference type="ARBA" id="ARBA00023134"/>
    </source>
</evidence>
<comment type="subunit">
    <text evidence="12">Monomer and homodimer.</text>
</comment>
<dbReference type="SFLD" id="SFLDS00029">
    <property type="entry name" value="Radical_SAM"/>
    <property type="match status" value="1"/>
</dbReference>
<feature type="binding site" evidence="12">
    <location>
        <position position="63"/>
    </location>
    <ligand>
        <name>GTP</name>
        <dbReference type="ChEBI" id="CHEBI:37565"/>
    </ligand>
</feature>
<dbReference type="SUPFAM" id="SSF102114">
    <property type="entry name" value="Radical SAM enzymes"/>
    <property type="match status" value="1"/>
</dbReference>
<feature type="binding site" evidence="12">
    <location>
        <position position="26"/>
    </location>
    <ligand>
        <name>S-adenosyl-L-methionine</name>
        <dbReference type="ChEBI" id="CHEBI:59789"/>
    </ligand>
</feature>
<proteinExistence type="inferred from homology"/>
<evidence type="ECO:0000256" key="11">
    <source>
        <dbReference type="ARBA" id="ARBA00048697"/>
    </source>
</evidence>
<dbReference type="SMART" id="SM00729">
    <property type="entry name" value="Elp3"/>
    <property type="match status" value="1"/>
</dbReference>
<dbReference type="SFLD" id="SFLDG01383">
    <property type="entry name" value="cyclic_pyranopterin_phosphate"/>
    <property type="match status" value="1"/>
</dbReference>
<dbReference type="GO" id="GO:0051539">
    <property type="term" value="F:4 iron, 4 sulfur cluster binding"/>
    <property type="evidence" value="ECO:0007669"/>
    <property type="project" value="UniProtKB-UniRule"/>
</dbReference>
<keyword evidence="4 12" id="KW-0479">Metal-binding</keyword>
<dbReference type="SFLD" id="SFLDG01067">
    <property type="entry name" value="SPASM/twitch_domain_containing"/>
    <property type="match status" value="1"/>
</dbReference>
<gene>
    <name evidence="12" type="primary">moaA</name>
    <name evidence="14" type="ORF">bsdtw1_02119</name>
</gene>
<evidence type="ECO:0000256" key="2">
    <source>
        <dbReference type="ARBA" id="ARBA00022485"/>
    </source>
</evidence>
<dbReference type="NCBIfam" id="TIGR02666">
    <property type="entry name" value="moaA"/>
    <property type="match status" value="1"/>
</dbReference>
<evidence type="ECO:0000256" key="5">
    <source>
        <dbReference type="ARBA" id="ARBA00022741"/>
    </source>
</evidence>
<dbReference type="Proteomes" id="UP000580568">
    <property type="component" value="Unassembled WGS sequence"/>
</dbReference>
<feature type="binding site" evidence="12">
    <location>
        <position position="189"/>
    </location>
    <ligand>
        <name>S-adenosyl-L-methionine</name>
        <dbReference type="ChEBI" id="CHEBI:59789"/>
    </ligand>
</feature>
<name>A0A6V8SHP7_9CLOT</name>
<feature type="binding site" evidence="12">
    <location>
        <position position="267"/>
    </location>
    <ligand>
        <name>[4Fe-4S] cluster</name>
        <dbReference type="ChEBI" id="CHEBI:49883"/>
        <label>2</label>
        <note>4Fe-4S-substrate</note>
    </ligand>
</feature>
<comment type="cofactor">
    <cofactor evidence="12">
        <name>[4Fe-4S] cluster</name>
        <dbReference type="ChEBI" id="CHEBI:49883"/>
    </cofactor>
    <text evidence="12">Binds 2 [4Fe-4S] clusters. Binds 1 [4Fe-4S] cluster coordinated with 3 cysteines and an exchangeable S-adenosyl-L-methionine and 1 [4Fe-4S] cluster coordinated with 3 cysteines and the GTP-derived substrate.</text>
</comment>
<evidence type="ECO:0000256" key="9">
    <source>
        <dbReference type="ARBA" id="ARBA00023150"/>
    </source>
</evidence>
<dbReference type="InterPro" id="IPR040064">
    <property type="entry name" value="MoaA-like"/>
</dbReference>
<dbReference type="InterPro" id="IPR013483">
    <property type="entry name" value="MoaA"/>
</dbReference>
<dbReference type="EC" id="4.1.99.22" evidence="1 12"/>
<comment type="caution">
    <text evidence="14">The sequence shown here is derived from an EMBL/GenBank/DDBJ whole genome shotgun (WGS) entry which is preliminary data.</text>
</comment>
<keyword evidence="15" id="KW-1185">Reference proteome</keyword>
<dbReference type="NCBIfam" id="NF001199">
    <property type="entry name" value="PRK00164.2-1"/>
    <property type="match status" value="1"/>
</dbReference>
<evidence type="ECO:0000256" key="3">
    <source>
        <dbReference type="ARBA" id="ARBA00022691"/>
    </source>
</evidence>
<feature type="binding site" evidence="12">
    <location>
        <position position="67"/>
    </location>
    <ligand>
        <name>S-adenosyl-L-methionine</name>
        <dbReference type="ChEBI" id="CHEBI:59789"/>
    </ligand>
</feature>
<dbReference type="HAMAP" id="MF_01225_B">
    <property type="entry name" value="MoaA_B"/>
    <property type="match status" value="1"/>
</dbReference>
<dbReference type="InterPro" id="IPR000385">
    <property type="entry name" value="MoaA_NifB_PqqE_Fe-S-bd_CS"/>
</dbReference>
<dbReference type="GO" id="GO:0006777">
    <property type="term" value="P:Mo-molybdopterin cofactor biosynthetic process"/>
    <property type="evidence" value="ECO:0007669"/>
    <property type="project" value="UniProtKB-UniRule"/>
</dbReference>
<evidence type="ECO:0000256" key="1">
    <source>
        <dbReference type="ARBA" id="ARBA00012167"/>
    </source>
</evidence>
<keyword evidence="3 12" id="KW-0949">S-adenosyl-L-methionine</keyword>
<dbReference type="PANTHER" id="PTHR22960:SF0">
    <property type="entry name" value="MOLYBDENUM COFACTOR BIOSYNTHESIS PROTEIN 1"/>
    <property type="match status" value="1"/>
</dbReference>
<evidence type="ECO:0000256" key="7">
    <source>
        <dbReference type="ARBA" id="ARBA00023014"/>
    </source>
</evidence>
<dbReference type="RefSeq" id="WP_183277485.1">
    <property type="nucleotide sequence ID" value="NZ_BLZR01000001.1"/>
</dbReference>
<feature type="binding site" evidence="12">
    <location>
        <position position="253"/>
    </location>
    <ligand>
        <name>[4Fe-4S] cluster</name>
        <dbReference type="ChEBI" id="CHEBI:49883"/>
        <label>2</label>
        <note>4Fe-4S-substrate</note>
    </ligand>
</feature>
<evidence type="ECO:0000256" key="6">
    <source>
        <dbReference type="ARBA" id="ARBA00023004"/>
    </source>
</evidence>
<dbReference type="SFLD" id="SFLDG01386">
    <property type="entry name" value="main_SPASM_domain-containing"/>
    <property type="match status" value="1"/>
</dbReference>
<comment type="similarity">
    <text evidence="12">Belongs to the radical SAM superfamily. MoaA family.</text>
</comment>
<dbReference type="Gene3D" id="3.20.20.70">
    <property type="entry name" value="Aldolase class I"/>
    <property type="match status" value="1"/>
</dbReference>
<feature type="binding site" evidence="12">
    <location>
        <position position="155"/>
    </location>
    <ligand>
        <name>GTP</name>
        <dbReference type="ChEBI" id="CHEBI:37565"/>
    </ligand>
</feature>